<reference evidence="9" key="1">
    <citation type="submission" date="2014-12" db="EMBL/GenBank/DDBJ databases">
        <title>Insight into the proteome of Arion vulgaris.</title>
        <authorList>
            <person name="Aradska J."/>
            <person name="Bulat T."/>
            <person name="Smidak R."/>
            <person name="Sarate P."/>
            <person name="Gangsoo J."/>
            <person name="Sialana F."/>
            <person name="Bilban M."/>
            <person name="Lubec G."/>
        </authorList>
    </citation>
    <scope>NUCLEOTIDE SEQUENCE</scope>
    <source>
        <tissue evidence="9">Skin</tissue>
    </source>
</reference>
<feature type="non-terminal residue" evidence="9">
    <location>
        <position position="1"/>
    </location>
</feature>
<feature type="transmembrane region" description="Helical" evidence="7">
    <location>
        <begin position="6"/>
        <end position="23"/>
    </location>
</feature>
<comment type="subcellular location">
    <subcellularLocation>
        <location evidence="1">Membrane</location>
        <topology evidence="1">Multi-pass membrane protein</topology>
    </subcellularLocation>
</comment>
<feature type="transmembrane region" description="Helical" evidence="7">
    <location>
        <begin position="35"/>
        <end position="54"/>
    </location>
</feature>
<keyword evidence="3 7" id="KW-0812">Transmembrane</keyword>
<keyword evidence="4" id="KW-0732">Signal</keyword>
<name>A0A0B6Z3R1_9EUPU</name>
<accession>A0A0B6Z3R1</accession>
<keyword evidence="5 7" id="KW-1133">Transmembrane helix</keyword>
<evidence type="ECO:0000256" key="7">
    <source>
        <dbReference type="SAM" id="Phobius"/>
    </source>
</evidence>
<feature type="domain" description="Proline-rich transmembrane protein 3/4" evidence="8">
    <location>
        <begin position="1"/>
        <end position="197"/>
    </location>
</feature>
<keyword evidence="6 7" id="KW-0472">Membrane</keyword>
<dbReference type="PANTHER" id="PTHR35578:SF6">
    <property type="entry name" value="PROLINE-RICH TRANSMEMBRANE PROTEIN 4"/>
    <property type="match status" value="1"/>
</dbReference>
<evidence type="ECO:0000259" key="8">
    <source>
        <dbReference type="Pfam" id="PF25987"/>
    </source>
</evidence>
<dbReference type="Pfam" id="PF25987">
    <property type="entry name" value="PRRT3"/>
    <property type="match status" value="1"/>
</dbReference>
<gene>
    <name evidence="9" type="primary">ORF47740</name>
</gene>
<feature type="transmembrane region" description="Helical" evidence="7">
    <location>
        <begin position="122"/>
        <end position="142"/>
    </location>
</feature>
<evidence type="ECO:0000256" key="1">
    <source>
        <dbReference type="ARBA" id="ARBA00004141"/>
    </source>
</evidence>
<evidence type="ECO:0000313" key="9">
    <source>
        <dbReference type="EMBL" id="CEK63269.1"/>
    </source>
</evidence>
<keyword evidence="2" id="KW-0597">Phosphoprotein</keyword>
<dbReference type="EMBL" id="HACG01016404">
    <property type="protein sequence ID" value="CEK63269.1"/>
    <property type="molecule type" value="Transcribed_RNA"/>
</dbReference>
<evidence type="ECO:0000256" key="3">
    <source>
        <dbReference type="ARBA" id="ARBA00022692"/>
    </source>
</evidence>
<evidence type="ECO:0000256" key="6">
    <source>
        <dbReference type="ARBA" id="ARBA00023136"/>
    </source>
</evidence>
<evidence type="ECO:0000256" key="4">
    <source>
        <dbReference type="ARBA" id="ARBA00022729"/>
    </source>
</evidence>
<feature type="non-terminal residue" evidence="9">
    <location>
        <position position="296"/>
    </location>
</feature>
<protein>
    <recommendedName>
        <fullName evidence="8">Proline-rich transmembrane protein 3/4 domain-containing protein</fullName>
    </recommendedName>
</protein>
<dbReference type="InterPro" id="IPR059081">
    <property type="entry name" value="PRRT3-4"/>
</dbReference>
<sequence length="296" mass="34236">ITFPYLTSAFSILFYWFLTATQMQLVSPSLQKLQVLIPVIVTHFLISMATSIFAEQRAGMQVVQFVCQIFFITWGLLLFFGYAYNFRKLYSKTLKHQDQIMYSPSTVTIDKYKLTLSTSTKVIFLASAAGLAIVGLEAYAVVMVRLHPQPWPWWFYHTVLRILELFMCGAMSYSTSLPLDYEVHERKCSPRILCSTCSENICCCLSMNFSNKETRWRHYDEQLNFKSSHNDNPSSLTDNSTEELLKNNDMEVIQMLDVRSEVDAKSDSLIIVDDVYVRFQTDNDINRIVDDTNYLP</sequence>
<proteinExistence type="predicted"/>
<feature type="transmembrane region" description="Helical" evidence="7">
    <location>
        <begin position="60"/>
        <end position="84"/>
    </location>
</feature>
<evidence type="ECO:0000256" key="2">
    <source>
        <dbReference type="ARBA" id="ARBA00022553"/>
    </source>
</evidence>
<evidence type="ECO:0000256" key="5">
    <source>
        <dbReference type="ARBA" id="ARBA00022989"/>
    </source>
</evidence>
<organism evidence="9">
    <name type="scientific">Arion vulgaris</name>
    <dbReference type="NCBI Taxonomy" id="1028688"/>
    <lineage>
        <taxon>Eukaryota</taxon>
        <taxon>Metazoa</taxon>
        <taxon>Spiralia</taxon>
        <taxon>Lophotrochozoa</taxon>
        <taxon>Mollusca</taxon>
        <taxon>Gastropoda</taxon>
        <taxon>Heterobranchia</taxon>
        <taxon>Euthyneura</taxon>
        <taxon>Panpulmonata</taxon>
        <taxon>Eupulmonata</taxon>
        <taxon>Stylommatophora</taxon>
        <taxon>Helicina</taxon>
        <taxon>Arionoidea</taxon>
        <taxon>Arionidae</taxon>
        <taxon>Arion</taxon>
    </lineage>
</organism>
<dbReference type="PANTHER" id="PTHR35578">
    <property type="entry name" value="PROLINE-RICH TRANSMEMBRANE PROTEIN 4-RELATED"/>
    <property type="match status" value="1"/>
</dbReference>
<dbReference type="InterPro" id="IPR052836">
    <property type="entry name" value="PRRT_domain-containing"/>
</dbReference>
<dbReference type="AlphaFoldDB" id="A0A0B6Z3R1"/>